<name>A0ABS5VRR6_9BACT</name>
<evidence type="ECO:0000256" key="1">
    <source>
        <dbReference type="SAM" id="Phobius"/>
    </source>
</evidence>
<keyword evidence="3" id="KW-1185">Reference proteome</keyword>
<proteinExistence type="predicted"/>
<accession>A0ABS5VRR6</accession>
<reference evidence="2 3" key="1">
    <citation type="submission" date="2021-05" db="EMBL/GenBank/DDBJ databases">
        <title>A Polyphasic approach of four new species of the genus Ohtaekwangia: Ohtaekwangia histidinii sp. nov., Ohtaekwangia cretensis sp. nov., Ohtaekwangia indiensis sp. nov., Ohtaekwangia reichenbachii sp. nov. from diverse environment.</title>
        <authorList>
            <person name="Octaviana S."/>
        </authorList>
    </citation>
    <scope>NUCLEOTIDE SEQUENCE [LARGE SCALE GENOMIC DNA]</scope>
    <source>
        <strain evidence="2 3">PWU20</strain>
    </source>
</reference>
<feature type="transmembrane region" description="Helical" evidence="1">
    <location>
        <begin position="21"/>
        <end position="42"/>
    </location>
</feature>
<evidence type="ECO:0000313" key="2">
    <source>
        <dbReference type="EMBL" id="MBT1704118.1"/>
    </source>
</evidence>
<protein>
    <submittedName>
        <fullName evidence="2">Uncharacterized protein</fullName>
    </submittedName>
</protein>
<evidence type="ECO:0000313" key="3">
    <source>
        <dbReference type="Proteomes" id="UP000772618"/>
    </source>
</evidence>
<keyword evidence="1" id="KW-1133">Transmembrane helix</keyword>
<keyword evidence="1" id="KW-0812">Transmembrane</keyword>
<sequence>MIILLIDVFLNALLYHAKAEYRIVFVVLITAVIIAGAVITIINNAAYVRSFT</sequence>
<gene>
    <name evidence="2" type="ORF">KK060_12565</name>
</gene>
<organism evidence="2 3">
    <name type="scientific">Chryseosolibacter indicus</name>
    <dbReference type="NCBI Taxonomy" id="2782351"/>
    <lineage>
        <taxon>Bacteria</taxon>
        <taxon>Pseudomonadati</taxon>
        <taxon>Bacteroidota</taxon>
        <taxon>Cytophagia</taxon>
        <taxon>Cytophagales</taxon>
        <taxon>Chryseotaleaceae</taxon>
        <taxon>Chryseosolibacter</taxon>
    </lineage>
</organism>
<keyword evidence="1" id="KW-0472">Membrane</keyword>
<dbReference type="Proteomes" id="UP000772618">
    <property type="component" value="Unassembled WGS sequence"/>
</dbReference>
<comment type="caution">
    <text evidence="2">The sequence shown here is derived from an EMBL/GenBank/DDBJ whole genome shotgun (WGS) entry which is preliminary data.</text>
</comment>
<dbReference type="EMBL" id="JAHESD010000025">
    <property type="protein sequence ID" value="MBT1704118.1"/>
    <property type="molecule type" value="Genomic_DNA"/>
</dbReference>
<dbReference type="RefSeq" id="WP_254154079.1">
    <property type="nucleotide sequence ID" value="NZ_JAHESD010000025.1"/>
</dbReference>